<accession>A0ABY5ZQ82</accession>
<dbReference type="NCBIfam" id="TIGR01439">
    <property type="entry name" value="lp_hng_hel_AbrB"/>
    <property type="match status" value="1"/>
</dbReference>
<reference evidence="2" key="1">
    <citation type="journal article" date="2022" name="Environ. Microbiol.">
        <title>Geoalkalibacter halelectricus SAP #1 sp. nov. possessing extracellular electron transfer and mineral#reducing capabilities from a haloalkaline environment.</title>
        <authorList>
            <person name="Yadav S."/>
            <person name="Singh R."/>
            <person name="Sundharam S.S."/>
            <person name="Chaudhary S."/>
            <person name="Krishnamurthi S."/>
            <person name="Patil S.A."/>
        </authorList>
    </citation>
    <scope>NUCLEOTIDE SEQUENCE</scope>
    <source>
        <strain evidence="2">SAP-1</strain>
    </source>
</reference>
<dbReference type="InterPro" id="IPR007159">
    <property type="entry name" value="SpoVT-AbrB_dom"/>
</dbReference>
<dbReference type="Gene3D" id="2.10.260.10">
    <property type="match status" value="1"/>
</dbReference>
<feature type="domain" description="SpoVT-AbrB" evidence="1">
    <location>
        <begin position="5"/>
        <end position="50"/>
    </location>
</feature>
<dbReference type="RefSeq" id="WP_260748464.1">
    <property type="nucleotide sequence ID" value="NZ_CP092109.1"/>
</dbReference>
<dbReference type="Pfam" id="PF04014">
    <property type="entry name" value="MazE_antitoxin"/>
    <property type="match status" value="1"/>
</dbReference>
<evidence type="ECO:0000313" key="2">
    <source>
        <dbReference type="EMBL" id="UWZ80107.1"/>
    </source>
</evidence>
<dbReference type="EMBL" id="CP092109">
    <property type="protein sequence ID" value="UWZ80107.1"/>
    <property type="molecule type" value="Genomic_DNA"/>
</dbReference>
<keyword evidence="2" id="KW-0238">DNA-binding</keyword>
<dbReference type="SUPFAM" id="SSF89447">
    <property type="entry name" value="AbrB/MazE/MraZ-like"/>
    <property type="match status" value="1"/>
</dbReference>
<dbReference type="Proteomes" id="UP001060414">
    <property type="component" value="Chromosome"/>
</dbReference>
<keyword evidence="3" id="KW-1185">Reference proteome</keyword>
<evidence type="ECO:0000259" key="1">
    <source>
        <dbReference type="SMART" id="SM00966"/>
    </source>
</evidence>
<protein>
    <submittedName>
        <fullName evidence="2">AbrB/MazE/SpoVT family DNA-binding domain-containing protein</fullName>
    </submittedName>
</protein>
<dbReference type="GO" id="GO:0003677">
    <property type="term" value="F:DNA binding"/>
    <property type="evidence" value="ECO:0007669"/>
    <property type="project" value="UniProtKB-KW"/>
</dbReference>
<gene>
    <name evidence="2" type="ORF">L9S41_01625</name>
</gene>
<organism evidence="2 3">
    <name type="scientific">Geoalkalibacter halelectricus</name>
    <dbReference type="NCBI Taxonomy" id="2847045"/>
    <lineage>
        <taxon>Bacteria</taxon>
        <taxon>Pseudomonadati</taxon>
        <taxon>Thermodesulfobacteriota</taxon>
        <taxon>Desulfuromonadia</taxon>
        <taxon>Desulfuromonadales</taxon>
        <taxon>Geoalkalibacteraceae</taxon>
        <taxon>Geoalkalibacter</taxon>
    </lineage>
</organism>
<proteinExistence type="predicted"/>
<dbReference type="SMART" id="SM00966">
    <property type="entry name" value="SpoVT_AbrB"/>
    <property type="match status" value="1"/>
</dbReference>
<dbReference type="InterPro" id="IPR037914">
    <property type="entry name" value="SpoVT-AbrB_sf"/>
</dbReference>
<evidence type="ECO:0000313" key="3">
    <source>
        <dbReference type="Proteomes" id="UP001060414"/>
    </source>
</evidence>
<sequence>MGITTRLSSKGQVIIPRQVRAAHNWKSGQELEVVDVGDGVLLKPKKPFPETTLAEVAGSLGYQGKARTIEEMEEAIRRGARESESDRR</sequence>
<name>A0ABY5ZQ82_9BACT</name>